<evidence type="ECO:0000256" key="1">
    <source>
        <dbReference type="SAM" id="SignalP"/>
    </source>
</evidence>
<protein>
    <recommendedName>
        <fullName evidence="4">Six-hairpin glycosidase-like</fullName>
    </recommendedName>
</protein>
<evidence type="ECO:0008006" key="4">
    <source>
        <dbReference type="Google" id="ProtNLM"/>
    </source>
</evidence>
<reference evidence="3" key="1">
    <citation type="submission" date="2017-03" db="EMBL/GenBank/DDBJ databases">
        <authorList>
            <person name="Sharma R."/>
            <person name="Thines M."/>
        </authorList>
    </citation>
    <scope>NUCLEOTIDE SEQUENCE [LARGE SCALE GENOMIC DNA]</scope>
</reference>
<dbReference type="EMBL" id="FWEW01003740">
    <property type="protein sequence ID" value="SLM40606.1"/>
    <property type="molecule type" value="Genomic_DNA"/>
</dbReference>
<organism evidence="2 3">
    <name type="scientific">Lasallia pustulata</name>
    <dbReference type="NCBI Taxonomy" id="136370"/>
    <lineage>
        <taxon>Eukaryota</taxon>
        <taxon>Fungi</taxon>
        <taxon>Dikarya</taxon>
        <taxon>Ascomycota</taxon>
        <taxon>Pezizomycotina</taxon>
        <taxon>Lecanoromycetes</taxon>
        <taxon>OSLEUM clade</taxon>
        <taxon>Umbilicariomycetidae</taxon>
        <taxon>Umbilicariales</taxon>
        <taxon>Umbilicariaceae</taxon>
        <taxon>Lasallia</taxon>
    </lineage>
</organism>
<evidence type="ECO:0000313" key="3">
    <source>
        <dbReference type="Proteomes" id="UP000192927"/>
    </source>
</evidence>
<dbReference type="AlphaFoldDB" id="A0A1W5DBY9"/>
<name>A0A1W5DBY9_9LECA</name>
<sequence>MKLFVTVIALLTGPAVVSAANDTLLPFVLQPLPLGSIKPQGWFRDQMELMADGLAGHEQEFYRYVNQSSWLGGDQEYSSLNEGFPYWFNGLVPLAYGLDDDRPKSQVQQSIAYVIEHQQQDGWIGPATTPGTRNFWARYPVFLGLIQLVDADPSKADTIIPAMHKFVDLMNSMLANNYTGYLDKPGNTFDASWGRARSHDMVISLQWLLENYPANNTSTTKLSISRKYTNSMYQNEHGVNVGQGLKALAVVNRFTNNESLPDITRTGVNWAFTYHGASSGTILADEREMGLSPYTGFELCTAVETMYFMSYLYQTMGDNDRDLTETPFFNVNTLGQSFGLEPNYPCCTVNHPQGYPKFLSASFVGVGDNGLGHALLSPAIVITTLRSGNAVTSFDFFVRVPSWYVAITSSIIINNGISQSLSPNTSTGMHMISINSGQSTITYILSANIVIEPRANSTIAVHYGALLYALSIGEQTSVGPPTNWQNRTAYPSDYAPPQSHDWTINNTTAWDYAIDPSTLKYQSRTPSNSTIQSLLNPIFTSGAPPGNITAMACEIAWPIAKGVPAAVPVPGQKNCTEPTVQVTLVPYGAAKIHMAEFPTVQLTVPQVATRRASGRARGISWSCWFSGLVGSLAWGMWA</sequence>
<feature type="signal peptide" evidence="1">
    <location>
        <begin position="1"/>
        <end position="19"/>
    </location>
</feature>
<accession>A0A1W5DBY9</accession>
<keyword evidence="1" id="KW-0732">Signal</keyword>
<feature type="chain" id="PRO_5013207230" description="Six-hairpin glycosidase-like" evidence="1">
    <location>
        <begin position="20"/>
        <end position="638"/>
    </location>
</feature>
<evidence type="ECO:0000313" key="2">
    <source>
        <dbReference type="EMBL" id="SLM40606.1"/>
    </source>
</evidence>
<proteinExistence type="predicted"/>
<dbReference type="Proteomes" id="UP000192927">
    <property type="component" value="Unassembled WGS sequence"/>
</dbReference>
<keyword evidence="3" id="KW-1185">Reference proteome</keyword>